<keyword evidence="1" id="KW-0472">Membrane</keyword>
<evidence type="ECO:0008006" key="4">
    <source>
        <dbReference type="Google" id="ProtNLM"/>
    </source>
</evidence>
<keyword evidence="1" id="KW-0812">Transmembrane</keyword>
<dbReference type="RefSeq" id="WP_157294393.1">
    <property type="nucleotide sequence ID" value="NZ_JBHTCT010000005.1"/>
</dbReference>
<gene>
    <name evidence="2" type="ORF">ACFQQH_02580</name>
</gene>
<feature type="transmembrane region" description="Helical" evidence="1">
    <location>
        <begin position="37"/>
        <end position="59"/>
    </location>
</feature>
<accession>A0ABW2N9W7</accession>
<dbReference type="Proteomes" id="UP001596483">
    <property type="component" value="Unassembled WGS sequence"/>
</dbReference>
<name>A0ABW2N9W7_9BACL</name>
<feature type="transmembrane region" description="Helical" evidence="1">
    <location>
        <begin position="65"/>
        <end position="84"/>
    </location>
</feature>
<keyword evidence="1" id="KW-1133">Transmembrane helix</keyword>
<proteinExistence type="predicted"/>
<organism evidence="2 3">
    <name type="scientific">Bhargavaea changchunensis</name>
    <dbReference type="NCBI Taxonomy" id="2134037"/>
    <lineage>
        <taxon>Bacteria</taxon>
        <taxon>Bacillati</taxon>
        <taxon>Bacillota</taxon>
        <taxon>Bacilli</taxon>
        <taxon>Bacillales</taxon>
        <taxon>Caryophanaceae</taxon>
        <taxon>Bhargavaea</taxon>
    </lineage>
</organism>
<comment type="caution">
    <text evidence="2">The sequence shown here is derived from an EMBL/GenBank/DDBJ whole genome shotgun (WGS) entry which is preliminary data.</text>
</comment>
<evidence type="ECO:0000313" key="2">
    <source>
        <dbReference type="EMBL" id="MFC7364049.1"/>
    </source>
</evidence>
<sequence>MLTVFEFLGIALGSILLLLVLMWAMERAVQRASEGRFHRCVRITACLGGALLISGISAYGMGQLLVFKAVLLGGFIILLNRYWLGHFSGK</sequence>
<evidence type="ECO:0000313" key="3">
    <source>
        <dbReference type="Proteomes" id="UP001596483"/>
    </source>
</evidence>
<evidence type="ECO:0000256" key="1">
    <source>
        <dbReference type="SAM" id="Phobius"/>
    </source>
</evidence>
<feature type="transmembrane region" description="Helical" evidence="1">
    <location>
        <begin position="6"/>
        <end position="25"/>
    </location>
</feature>
<reference evidence="3" key="1">
    <citation type="journal article" date="2019" name="Int. J. Syst. Evol. Microbiol.">
        <title>The Global Catalogue of Microorganisms (GCM) 10K type strain sequencing project: providing services to taxonomists for standard genome sequencing and annotation.</title>
        <authorList>
            <consortium name="The Broad Institute Genomics Platform"/>
            <consortium name="The Broad Institute Genome Sequencing Center for Infectious Disease"/>
            <person name="Wu L."/>
            <person name="Ma J."/>
        </authorList>
    </citation>
    <scope>NUCLEOTIDE SEQUENCE [LARGE SCALE GENOMIC DNA]</scope>
    <source>
        <strain evidence="3">JCM 4738</strain>
    </source>
</reference>
<protein>
    <recommendedName>
        <fullName evidence="4">YtpI-like protein</fullName>
    </recommendedName>
</protein>
<dbReference type="EMBL" id="JBHTCT010000005">
    <property type="protein sequence ID" value="MFC7364049.1"/>
    <property type="molecule type" value="Genomic_DNA"/>
</dbReference>
<keyword evidence="3" id="KW-1185">Reference proteome</keyword>